<evidence type="ECO:0000259" key="1">
    <source>
        <dbReference type="Pfam" id="PF13460"/>
    </source>
</evidence>
<dbReference type="Pfam" id="PF13460">
    <property type="entry name" value="NAD_binding_10"/>
    <property type="match status" value="1"/>
</dbReference>
<dbReference type="InterPro" id="IPR036291">
    <property type="entry name" value="NAD(P)-bd_dom_sf"/>
</dbReference>
<sequence>MMILVTGATGQVGLRLVEELNDARVDVTAMVRAEAKAMDLPPSVDHVVATLDDPPPADVLREFDRVFLMGPSRAEQPELEVGFVDALVTAGNRPRVVKLAADGFHEPDCAVRFMRSHRQIAMHLERTGLPITT</sequence>
<feature type="domain" description="NAD(P)-binding" evidence="1">
    <location>
        <begin position="7"/>
        <end position="93"/>
    </location>
</feature>
<dbReference type="InterPro" id="IPR016040">
    <property type="entry name" value="NAD(P)-bd_dom"/>
</dbReference>
<evidence type="ECO:0000313" key="2">
    <source>
        <dbReference type="EMBL" id="MCH6165688.1"/>
    </source>
</evidence>
<dbReference type="RefSeq" id="WP_241035712.1">
    <property type="nucleotide sequence ID" value="NZ_BAAAJF010000024.1"/>
</dbReference>
<accession>A0ABS9TBB0</accession>
<name>A0ABS9TBB0_9PSEU</name>
<dbReference type="SUPFAM" id="SSF51735">
    <property type="entry name" value="NAD(P)-binding Rossmann-fold domains"/>
    <property type="match status" value="1"/>
</dbReference>
<reference evidence="2 3" key="1">
    <citation type="submission" date="2022-03" db="EMBL/GenBank/DDBJ databases">
        <title>Pseudonocardia alaer sp. nov., a novel actinomycete isolated from reed forest soil.</title>
        <authorList>
            <person name="Wang L."/>
        </authorList>
    </citation>
    <scope>NUCLEOTIDE SEQUENCE [LARGE SCALE GENOMIC DNA]</scope>
    <source>
        <strain evidence="2 3">Y-16303</strain>
    </source>
</reference>
<comment type="caution">
    <text evidence="2">The sequence shown here is derived from an EMBL/GenBank/DDBJ whole genome shotgun (WGS) entry which is preliminary data.</text>
</comment>
<proteinExistence type="predicted"/>
<keyword evidence="3" id="KW-1185">Reference proteome</keyword>
<evidence type="ECO:0000313" key="3">
    <source>
        <dbReference type="Proteomes" id="UP001299970"/>
    </source>
</evidence>
<organism evidence="2 3">
    <name type="scientific">Pseudonocardia alaniniphila</name>
    <dbReference type="NCBI Taxonomy" id="75291"/>
    <lineage>
        <taxon>Bacteria</taxon>
        <taxon>Bacillati</taxon>
        <taxon>Actinomycetota</taxon>
        <taxon>Actinomycetes</taxon>
        <taxon>Pseudonocardiales</taxon>
        <taxon>Pseudonocardiaceae</taxon>
        <taxon>Pseudonocardia</taxon>
    </lineage>
</organism>
<dbReference type="Proteomes" id="UP001299970">
    <property type="component" value="Unassembled WGS sequence"/>
</dbReference>
<gene>
    <name evidence="2" type="ORF">MMF94_08345</name>
</gene>
<dbReference type="EMBL" id="JAKXMK010000006">
    <property type="protein sequence ID" value="MCH6165688.1"/>
    <property type="molecule type" value="Genomic_DNA"/>
</dbReference>
<dbReference type="Gene3D" id="3.40.50.720">
    <property type="entry name" value="NAD(P)-binding Rossmann-like Domain"/>
    <property type="match status" value="1"/>
</dbReference>
<protein>
    <submittedName>
        <fullName evidence="2">NAD(P)H-binding protein</fullName>
    </submittedName>
</protein>